<proteinExistence type="predicted"/>
<sequence>NREKAFNISYTRLMSQHEIIAWDSKITSSLMVKNGAEIRTHGVQFDCIVRRAQSRILYSNVIPALSIVFFDAYIYITNRSPLYCLLPIIILTVQIQFFSALLVNKLPYLVMLIIARTFLSIFTSFLRILFTILNRSYPLQITQINQFDSPLTRLFYLLS</sequence>
<accession>A0AAV5WQ74</accession>
<feature type="non-terminal residue" evidence="2">
    <location>
        <position position="1"/>
    </location>
</feature>
<name>A0AAV5WQ74_9BILA</name>
<comment type="caution">
    <text evidence="2">The sequence shown here is derived from an EMBL/GenBank/DDBJ whole genome shotgun (WGS) entry which is preliminary data.</text>
</comment>
<dbReference type="EMBL" id="BTSY01000006">
    <property type="protein sequence ID" value="GMT32768.1"/>
    <property type="molecule type" value="Genomic_DNA"/>
</dbReference>
<keyword evidence="1" id="KW-1133">Transmembrane helix</keyword>
<evidence type="ECO:0008006" key="4">
    <source>
        <dbReference type="Google" id="ProtNLM"/>
    </source>
</evidence>
<keyword evidence="1" id="KW-0812">Transmembrane</keyword>
<gene>
    <name evidence="2" type="ORF">PFISCL1PPCAC_24065</name>
</gene>
<keyword evidence="1" id="KW-0472">Membrane</keyword>
<dbReference type="Proteomes" id="UP001432322">
    <property type="component" value="Unassembled WGS sequence"/>
</dbReference>
<reference evidence="2" key="1">
    <citation type="submission" date="2023-10" db="EMBL/GenBank/DDBJ databases">
        <title>Genome assembly of Pristionchus species.</title>
        <authorList>
            <person name="Yoshida K."/>
            <person name="Sommer R.J."/>
        </authorList>
    </citation>
    <scope>NUCLEOTIDE SEQUENCE</scope>
    <source>
        <strain evidence="2">RS5133</strain>
    </source>
</reference>
<dbReference type="AlphaFoldDB" id="A0AAV5WQ74"/>
<evidence type="ECO:0000313" key="2">
    <source>
        <dbReference type="EMBL" id="GMT32768.1"/>
    </source>
</evidence>
<feature type="non-terminal residue" evidence="2">
    <location>
        <position position="159"/>
    </location>
</feature>
<evidence type="ECO:0000313" key="3">
    <source>
        <dbReference type="Proteomes" id="UP001432322"/>
    </source>
</evidence>
<protein>
    <recommendedName>
        <fullName evidence="4">G protein-coupled receptor</fullName>
    </recommendedName>
</protein>
<keyword evidence="3" id="KW-1185">Reference proteome</keyword>
<organism evidence="2 3">
    <name type="scientific">Pristionchus fissidentatus</name>
    <dbReference type="NCBI Taxonomy" id="1538716"/>
    <lineage>
        <taxon>Eukaryota</taxon>
        <taxon>Metazoa</taxon>
        <taxon>Ecdysozoa</taxon>
        <taxon>Nematoda</taxon>
        <taxon>Chromadorea</taxon>
        <taxon>Rhabditida</taxon>
        <taxon>Rhabditina</taxon>
        <taxon>Diplogasteromorpha</taxon>
        <taxon>Diplogasteroidea</taxon>
        <taxon>Neodiplogasteridae</taxon>
        <taxon>Pristionchus</taxon>
    </lineage>
</organism>
<feature type="transmembrane region" description="Helical" evidence="1">
    <location>
        <begin position="83"/>
        <end position="102"/>
    </location>
</feature>
<evidence type="ECO:0000256" key="1">
    <source>
        <dbReference type="SAM" id="Phobius"/>
    </source>
</evidence>
<feature type="transmembrane region" description="Helical" evidence="1">
    <location>
        <begin position="56"/>
        <end position="76"/>
    </location>
</feature>
<feature type="transmembrane region" description="Helical" evidence="1">
    <location>
        <begin position="108"/>
        <end position="130"/>
    </location>
</feature>